<feature type="transmembrane region" description="Helical" evidence="2">
    <location>
        <begin position="129"/>
        <end position="151"/>
    </location>
</feature>
<name>A0A3R7SM44_PENVA</name>
<evidence type="ECO:0000313" key="3">
    <source>
        <dbReference type="EMBL" id="ROT66657.1"/>
    </source>
</evidence>
<dbReference type="Proteomes" id="UP000283509">
    <property type="component" value="Unassembled WGS sequence"/>
</dbReference>
<accession>A0A3R7SM44</accession>
<evidence type="ECO:0000256" key="1">
    <source>
        <dbReference type="SAM" id="MobiDB-lite"/>
    </source>
</evidence>
<proteinExistence type="predicted"/>
<keyword evidence="2" id="KW-0472">Membrane</keyword>
<reference evidence="3 4" key="2">
    <citation type="submission" date="2019-01" db="EMBL/GenBank/DDBJ databases">
        <title>The decoding of complex shrimp genome reveals the adaptation for benthos swimmer, frequently molting mechanism and breeding impact on genome.</title>
        <authorList>
            <person name="Sun Y."/>
            <person name="Gao Y."/>
            <person name="Yu Y."/>
        </authorList>
    </citation>
    <scope>NUCLEOTIDE SEQUENCE [LARGE SCALE GENOMIC DNA]</scope>
    <source>
        <tissue evidence="3">Muscle</tissue>
    </source>
</reference>
<feature type="region of interest" description="Disordered" evidence="1">
    <location>
        <begin position="172"/>
        <end position="229"/>
    </location>
</feature>
<feature type="compositionally biased region" description="Pro residues" evidence="1">
    <location>
        <begin position="95"/>
        <end position="110"/>
    </location>
</feature>
<dbReference type="AlphaFoldDB" id="A0A3R7SM44"/>
<sequence length="229" mass="24518">MGNGTPHLTLLGKFNSPLSCPNCPSCYRCPNCPSCYRCPNCPSCYRCPPTTVPPPPRTIASLPAITSEPPYQPPTSKDKVTTAGVGGGIAEQPVHQPPTSTPDLALPPAPSKEEESWVWSLGGVGGVPVVPLTIVAVVVLAVLITLGVVWWRRRRSQSKNVTSKAVQLDSIRHTGYEPIDTREEKEGGAEGPRENEGVVRDPQLDQMDDSYGPQVNHGRPLTSFSNSGT</sequence>
<gene>
    <name evidence="3" type="ORF">C7M84_015311</name>
</gene>
<keyword evidence="2" id="KW-1133">Transmembrane helix</keyword>
<reference evidence="3 4" key="1">
    <citation type="submission" date="2018-04" db="EMBL/GenBank/DDBJ databases">
        <authorList>
            <person name="Zhang X."/>
            <person name="Yuan J."/>
            <person name="Li F."/>
            <person name="Xiang J."/>
        </authorList>
    </citation>
    <scope>NUCLEOTIDE SEQUENCE [LARGE SCALE GENOMIC DNA]</scope>
    <source>
        <tissue evidence="3">Muscle</tissue>
    </source>
</reference>
<organism evidence="3 4">
    <name type="scientific">Penaeus vannamei</name>
    <name type="common">Whiteleg shrimp</name>
    <name type="synonym">Litopenaeus vannamei</name>
    <dbReference type="NCBI Taxonomy" id="6689"/>
    <lineage>
        <taxon>Eukaryota</taxon>
        <taxon>Metazoa</taxon>
        <taxon>Ecdysozoa</taxon>
        <taxon>Arthropoda</taxon>
        <taxon>Crustacea</taxon>
        <taxon>Multicrustacea</taxon>
        <taxon>Malacostraca</taxon>
        <taxon>Eumalacostraca</taxon>
        <taxon>Eucarida</taxon>
        <taxon>Decapoda</taxon>
        <taxon>Dendrobranchiata</taxon>
        <taxon>Penaeoidea</taxon>
        <taxon>Penaeidae</taxon>
        <taxon>Penaeus</taxon>
    </lineage>
</organism>
<comment type="caution">
    <text evidence="3">The sequence shown here is derived from an EMBL/GenBank/DDBJ whole genome shotgun (WGS) entry which is preliminary data.</text>
</comment>
<keyword evidence="2" id="KW-0812">Transmembrane</keyword>
<feature type="region of interest" description="Disordered" evidence="1">
    <location>
        <begin position="58"/>
        <end position="111"/>
    </location>
</feature>
<evidence type="ECO:0000313" key="4">
    <source>
        <dbReference type="Proteomes" id="UP000283509"/>
    </source>
</evidence>
<feature type="compositionally biased region" description="Basic and acidic residues" evidence="1">
    <location>
        <begin position="172"/>
        <end position="203"/>
    </location>
</feature>
<protein>
    <submittedName>
        <fullName evidence="3">Uncharacterized protein</fullName>
    </submittedName>
</protein>
<evidence type="ECO:0000256" key="2">
    <source>
        <dbReference type="SAM" id="Phobius"/>
    </source>
</evidence>
<dbReference type="EMBL" id="QCYY01002911">
    <property type="protein sequence ID" value="ROT66657.1"/>
    <property type="molecule type" value="Genomic_DNA"/>
</dbReference>
<dbReference type="OrthoDB" id="6376637at2759"/>
<keyword evidence="4" id="KW-1185">Reference proteome</keyword>